<feature type="transmembrane region" description="Helical" evidence="8">
    <location>
        <begin position="119"/>
        <end position="143"/>
    </location>
</feature>
<dbReference type="EMBL" id="UYRU01071938">
    <property type="protein sequence ID" value="VDN21635.1"/>
    <property type="molecule type" value="Genomic_DNA"/>
</dbReference>
<keyword evidence="2 8" id="KW-0812">Transmembrane</keyword>
<accession>A0A3P7LX91</accession>
<reference evidence="10 11" key="1">
    <citation type="submission" date="2018-11" db="EMBL/GenBank/DDBJ databases">
        <authorList>
            <consortium name="Pathogen Informatics"/>
        </authorList>
    </citation>
    <scope>NUCLEOTIDE SEQUENCE [LARGE SCALE GENOMIC DNA]</scope>
</reference>
<dbReference type="AlphaFoldDB" id="A0A3P7LX91"/>
<keyword evidence="3 8" id="KW-1133">Transmembrane helix</keyword>
<evidence type="ECO:0000313" key="10">
    <source>
        <dbReference type="EMBL" id="VDN21635.1"/>
    </source>
</evidence>
<dbReference type="PANTHER" id="PTHR16189">
    <property type="entry name" value="TRANSMEMBRANE PROTEIN 104-RELATED"/>
    <property type="match status" value="1"/>
</dbReference>
<evidence type="ECO:0000256" key="8">
    <source>
        <dbReference type="SAM" id="Phobius"/>
    </source>
</evidence>
<evidence type="ECO:0000313" key="11">
    <source>
        <dbReference type="Proteomes" id="UP000281553"/>
    </source>
</evidence>
<feature type="transmembrane region" description="Helical" evidence="8">
    <location>
        <begin position="189"/>
        <end position="208"/>
    </location>
</feature>
<comment type="subcellular location">
    <subcellularLocation>
        <location evidence="1">Membrane</location>
        <topology evidence="1">Multi-pass membrane protein</topology>
    </subcellularLocation>
</comment>
<feature type="transmembrane region" description="Helical" evidence="8">
    <location>
        <begin position="163"/>
        <end position="182"/>
    </location>
</feature>
<feature type="transmembrane region" description="Helical" evidence="8">
    <location>
        <begin position="228"/>
        <end position="247"/>
    </location>
</feature>
<comment type="similarity">
    <text evidence="6">Belongs to the TMEM104 family.</text>
</comment>
<evidence type="ECO:0000256" key="4">
    <source>
        <dbReference type="ARBA" id="ARBA00023136"/>
    </source>
</evidence>
<feature type="transmembrane region" description="Helical" evidence="8">
    <location>
        <begin position="254"/>
        <end position="279"/>
    </location>
</feature>
<dbReference type="Pfam" id="PF01490">
    <property type="entry name" value="Aa_trans"/>
    <property type="match status" value="1"/>
</dbReference>
<protein>
    <recommendedName>
        <fullName evidence="9">Amino acid transporter transmembrane domain-containing protein</fullName>
    </recommendedName>
</protein>
<dbReference type="Proteomes" id="UP000281553">
    <property type="component" value="Unassembled WGS sequence"/>
</dbReference>
<evidence type="ECO:0000256" key="5">
    <source>
        <dbReference type="ARBA" id="ARBA00023180"/>
    </source>
</evidence>
<evidence type="ECO:0000259" key="9">
    <source>
        <dbReference type="Pfam" id="PF01490"/>
    </source>
</evidence>
<dbReference type="OrthoDB" id="294541at2759"/>
<evidence type="ECO:0000256" key="1">
    <source>
        <dbReference type="ARBA" id="ARBA00004141"/>
    </source>
</evidence>
<evidence type="ECO:0000256" key="7">
    <source>
        <dbReference type="SAM" id="MobiDB-lite"/>
    </source>
</evidence>
<evidence type="ECO:0000256" key="6">
    <source>
        <dbReference type="ARBA" id="ARBA00038166"/>
    </source>
</evidence>
<dbReference type="InterPro" id="IPR013057">
    <property type="entry name" value="AA_transpt_TM"/>
</dbReference>
<sequence length="372" mass="41339">MTQDTGFTLLLGPFFFFNVTRTRWLQMFTTTTRWAAFILMIALACVRIWHFPPKLADPPMTSTTPATITTTPIPIPHPPLANFHNVASLFGVSVYAFMCHHSLPGLITPVHNKHHIYSALLLPAYAVVLLLYFLLVGTAVAAFDTIEDLYTLNFVPSADPDAHVSPFILAVDYFLSLFPVFALSSTFPIVGTTLSNNLFALIGLLLPANPYQTLSPDDSPRRLDARRLAIRICVPLVTLLPPVAIAFATNDIEFLVGVTGAFGGSGIQYVFPTVLVYYARRDLERRLKFKENVGSEAEENELSEMAMVGPSSPQEEEGVSESAPLITLRRPVRNRSQNPFASPFAHTFWLILMLVWAAFCVLIVLLHRLKCF</sequence>
<evidence type="ECO:0000256" key="2">
    <source>
        <dbReference type="ARBA" id="ARBA00022692"/>
    </source>
</evidence>
<gene>
    <name evidence="10" type="ORF">DILT_LOCUS13876</name>
</gene>
<feature type="transmembrane region" description="Helical" evidence="8">
    <location>
        <begin position="6"/>
        <end position="22"/>
    </location>
</feature>
<evidence type="ECO:0000256" key="3">
    <source>
        <dbReference type="ARBA" id="ARBA00022989"/>
    </source>
</evidence>
<feature type="transmembrane region" description="Helical" evidence="8">
    <location>
        <begin position="86"/>
        <end position="107"/>
    </location>
</feature>
<organism evidence="10 11">
    <name type="scientific">Dibothriocephalus latus</name>
    <name type="common">Fish tapeworm</name>
    <name type="synonym">Diphyllobothrium latum</name>
    <dbReference type="NCBI Taxonomy" id="60516"/>
    <lineage>
        <taxon>Eukaryota</taxon>
        <taxon>Metazoa</taxon>
        <taxon>Spiralia</taxon>
        <taxon>Lophotrochozoa</taxon>
        <taxon>Platyhelminthes</taxon>
        <taxon>Cestoda</taxon>
        <taxon>Eucestoda</taxon>
        <taxon>Diphyllobothriidea</taxon>
        <taxon>Diphyllobothriidae</taxon>
        <taxon>Dibothriocephalus</taxon>
    </lineage>
</organism>
<proteinExistence type="inferred from homology"/>
<keyword evidence="5" id="KW-0325">Glycoprotein</keyword>
<feature type="transmembrane region" description="Helical" evidence="8">
    <location>
        <begin position="348"/>
        <end position="366"/>
    </location>
</feature>
<dbReference type="GO" id="GO:0016020">
    <property type="term" value="C:membrane"/>
    <property type="evidence" value="ECO:0007669"/>
    <property type="project" value="UniProtKB-SubCell"/>
</dbReference>
<feature type="transmembrane region" description="Helical" evidence="8">
    <location>
        <begin position="34"/>
        <end position="52"/>
    </location>
</feature>
<keyword evidence="4 8" id="KW-0472">Membrane</keyword>
<feature type="region of interest" description="Disordered" evidence="7">
    <location>
        <begin position="298"/>
        <end position="320"/>
    </location>
</feature>
<keyword evidence="11" id="KW-1185">Reference proteome</keyword>
<dbReference type="PANTHER" id="PTHR16189:SF0">
    <property type="entry name" value="TRANSMEMBRANE PROTEIN 104"/>
    <property type="match status" value="1"/>
</dbReference>
<name>A0A3P7LX91_DIBLA</name>
<feature type="domain" description="Amino acid transporter transmembrane" evidence="9">
    <location>
        <begin position="73"/>
        <end position="280"/>
    </location>
</feature>